<evidence type="ECO:0000313" key="1">
    <source>
        <dbReference type="EMBL" id="CAK9317049.1"/>
    </source>
</evidence>
<sequence>MHCFSSTSRNDQRDSIMNNKIYIQKDGLISGIEDDSLKRSSSENFKQEMKIISSIFSRQSTVNFGELPSPQIFCIEVQKRRVPEQEADGDAIVACVGLSCFALVFSHWDIKGLTSIELLEGPKD</sequence>
<reference evidence="1 2" key="1">
    <citation type="submission" date="2024-03" db="EMBL/GenBank/DDBJ databases">
        <authorList>
            <person name="Gkanogiannis A."/>
            <person name="Becerra Lopez-Lavalle L."/>
        </authorList>
    </citation>
    <scope>NUCLEOTIDE SEQUENCE [LARGE SCALE GENOMIC DNA]</scope>
</reference>
<organism evidence="1 2">
    <name type="scientific">Citrullus colocynthis</name>
    <name type="common">colocynth</name>
    <dbReference type="NCBI Taxonomy" id="252529"/>
    <lineage>
        <taxon>Eukaryota</taxon>
        <taxon>Viridiplantae</taxon>
        <taxon>Streptophyta</taxon>
        <taxon>Embryophyta</taxon>
        <taxon>Tracheophyta</taxon>
        <taxon>Spermatophyta</taxon>
        <taxon>Magnoliopsida</taxon>
        <taxon>eudicotyledons</taxon>
        <taxon>Gunneridae</taxon>
        <taxon>Pentapetalae</taxon>
        <taxon>rosids</taxon>
        <taxon>fabids</taxon>
        <taxon>Cucurbitales</taxon>
        <taxon>Cucurbitaceae</taxon>
        <taxon>Benincaseae</taxon>
        <taxon>Citrullus</taxon>
    </lineage>
</organism>
<gene>
    <name evidence="1" type="ORF">CITCOLO1_LOCUS8938</name>
</gene>
<keyword evidence="2" id="KW-1185">Reference proteome</keyword>
<protein>
    <submittedName>
        <fullName evidence="1">Uncharacterized protein</fullName>
    </submittedName>
</protein>
<name>A0ABP0Y9H5_9ROSI</name>
<accession>A0ABP0Y9H5</accession>
<proteinExistence type="predicted"/>
<evidence type="ECO:0000313" key="2">
    <source>
        <dbReference type="Proteomes" id="UP001642487"/>
    </source>
</evidence>
<dbReference type="EMBL" id="OZ021737">
    <property type="protein sequence ID" value="CAK9317049.1"/>
    <property type="molecule type" value="Genomic_DNA"/>
</dbReference>
<dbReference type="Proteomes" id="UP001642487">
    <property type="component" value="Chromosome 3"/>
</dbReference>